<evidence type="ECO:0000313" key="2">
    <source>
        <dbReference type="Proteomes" id="UP000195880"/>
    </source>
</evidence>
<organism evidence="1 2">
    <name type="scientific">Streptomyces alboflavus</name>
    <dbReference type="NCBI Taxonomy" id="67267"/>
    <lineage>
        <taxon>Bacteria</taxon>
        <taxon>Bacillati</taxon>
        <taxon>Actinomycetota</taxon>
        <taxon>Actinomycetes</taxon>
        <taxon>Kitasatosporales</taxon>
        <taxon>Streptomycetaceae</taxon>
        <taxon>Streptomyces</taxon>
    </lineage>
</organism>
<dbReference type="AlphaFoldDB" id="A0A1Z1WDA2"/>
<dbReference type="KEGG" id="salf:SMD44_03760"/>
<reference evidence="1 2" key="1">
    <citation type="submission" date="2017-05" db="EMBL/GenBank/DDBJ databases">
        <title>Streptomyces alboflavus Genome sequencing and assembly.</title>
        <authorList>
            <person name="Wang Y."/>
            <person name="Du B."/>
            <person name="Ding Y."/>
            <person name="Liu H."/>
            <person name="Hou Q."/>
            <person name="Liu K."/>
            <person name="Wang C."/>
            <person name="Yao L."/>
        </authorList>
    </citation>
    <scope>NUCLEOTIDE SEQUENCE [LARGE SCALE GENOMIC DNA]</scope>
    <source>
        <strain evidence="1 2">MDJK44</strain>
    </source>
</reference>
<evidence type="ECO:0000313" key="1">
    <source>
        <dbReference type="EMBL" id="ARX84322.1"/>
    </source>
</evidence>
<protein>
    <submittedName>
        <fullName evidence="1">Uncharacterized protein</fullName>
    </submittedName>
</protein>
<proteinExistence type="predicted"/>
<gene>
    <name evidence="1" type="ORF">SMD44_03760</name>
</gene>
<sequence length="64" mass="7432">MRPPHFAPPPPDDESSRLYAAYMQHLRQCPQDHVTTQCAEGTRLRRAWREAQAASLRAMRTRIT</sequence>
<dbReference type="Proteomes" id="UP000195880">
    <property type="component" value="Chromosome"/>
</dbReference>
<name>A0A1Z1WDA2_9ACTN</name>
<accession>A0A1Z1WDA2</accession>
<dbReference type="EMBL" id="CP021748">
    <property type="protein sequence ID" value="ARX84322.1"/>
    <property type="molecule type" value="Genomic_DNA"/>
</dbReference>
<keyword evidence="2" id="KW-1185">Reference proteome</keyword>